<accession>U4LJD9</accession>
<dbReference type="Gene3D" id="2.30.30.40">
    <property type="entry name" value="SH3 Domains"/>
    <property type="match status" value="1"/>
</dbReference>
<name>U4LJD9_PYROM</name>
<dbReference type="OrthoDB" id="5358886at2759"/>
<dbReference type="Gene3D" id="3.90.1720.10">
    <property type="entry name" value="endopeptidase domain like (from Nostoc punctiforme)"/>
    <property type="match status" value="1"/>
</dbReference>
<keyword evidence="4" id="KW-1185">Reference proteome</keyword>
<dbReference type="Proteomes" id="UP000018144">
    <property type="component" value="Unassembled WGS sequence"/>
</dbReference>
<dbReference type="STRING" id="1076935.U4LJD9"/>
<dbReference type="OMA" id="NANTWDE"/>
<feature type="chain" id="PRO_5004651645" evidence="1">
    <location>
        <begin position="20"/>
        <end position="248"/>
    </location>
</feature>
<feature type="signal peptide" evidence="1">
    <location>
        <begin position="1"/>
        <end position="19"/>
    </location>
</feature>
<sequence length="248" mass="26925">MKFSIITPIFVLAAGLASAAPAPSPAPAPYPLVHTDTLNCRSSPSTSSSITKTYKKSDDIKITCQTYGDTIKGNNIWDKTPDGCYVSDYYVKTGKSGFVVGKCANAPAPKPPAGKVPGPRVDDYDYRGRCSGVDPWLYYKCQCVSFVAQRINERLGIKFNNKYKGATWGYANQWDEAARRSGVLINKTPKPGAIAQTNAGSMGHVAWVSAVNGNKVTVEEYNYVHVKGYGVRTVDKGTFNYIHLTSST</sequence>
<dbReference type="AlphaFoldDB" id="U4LJD9"/>
<dbReference type="Pfam" id="PF05257">
    <property type="entry name" value="CHAP"/>
    <property type="match status" value="1"/>
</dbReference>
<feature type="domain" description="Peptidase C51" evidence="2">
    <location>
        <begin position="118"/>
        <end position="243"/>
    </location>
</feature>
<evidence type="ECO:0000256" key="1">
    <source>
        <dbReference type="SAM" id="SignalP"/>
    </source>
</evidence>
<dbReference type="InterPro" id="IPR038765">
    <property type="entry name" value="Papain-like_cys_pep_sf"/>
</dbReference>
<gene>
    <name evidence="3" type="ORF">PCON_04464</name>
</gene>
<protein>
    <submittedName>
        <fullName evidence="3">Similar to Staphylococcal secretory antigen ssaA acc. no. Q5HLV2</fullName>
    </submittedName>
</protein>
<proteinExistence type="predicted"/>
<dbReference type="EMBL" id="HF936658">
    <property type="protein sequence ID" value="CCX17460.1"/>
    <property type="molecule type" value="Genomic_DNA"/>
</dbReference>
<dbReference type="InterPro" id="IPR007921">
    <property type="entry name" value="CHAP_dom"/>
</dbReference>
<keyword evidence="1" id="KW-0732">Signal</keyword>
<dbReference type="SUPFAM" id="SSF54001">
    <property type="entry name" value="Cysteine proteinases"/>
    <property type="match status" value="1"/>
</dbReference>
<evidence type="ECO:0000259" key="2">
    <source>
        <dbReference type="PROSITE" id="PS50911"/>
    </source>
</evidence>
<dbReference type="PROSITE" id="PS50911">
    <property type="entry name" value="CHAP"/>
    <property type="match status" value="1"/>
</dbReference>
<dbReference type="eggNOG" id="ENOG502SI9P">
    <property type="taxonomic scope" value="Eukaryota"/>
</dbReference>
<evidence type="ECO:0000313" key="3">
    <source>
        <dbReference type="EMBL" id="CCX17460.1"/>
    </source>
</evidence>
<organism evidence="3 4">
    <name type="scientific">Pyronema omphalodes (strain CBS 100304)</name>
    <name type="common">Pyronema confluens</name>
    <dbReference type="NCBI Taxonomy" id="1076935"/>
    <lineage>
        <taxon>Eukaryota</taxon>
        <taxon>Fungi</taxon>
        <taxon>Dikarya</taxon>
        <taxon>Ascomycota</taxon>
        <taxon>Pezizomycotina</taxon>
        <taxon>Pezizomycetes</taxon>
        <taxon>Pezizales</taxon>
        <taxon>Pyronemataceae</taxon>
        <taxon>Pyronema</taxon>
    </lineage>
</organism>
<reference evidence="3 4" key="1">
    <citation type="journal article" date="2013" name="PLoS Genet.">
        <title>The genome and development-dependent transcriptomes of Pyronema confluens: a window into fungal evolution.</title>
        <authorList>
            <person name="Traeger S."/>
            <person name="Altegoer F."/>
            <person name="Freitag M."/>
            <person name="Gabaldon T."/>
            <person name="Kempken F."/>
            <person name="Kumar A."/>
            <person name="Marcet-Houben M."/>
            <person name="Poggeler S."/>
            <person name="Stajich J.E."/>
            <person name="Nowrousian M."/>
        </authorList>
    </citation>
    <scope>NUCLEOTIDE SEQUENCE [LARGE SCALE GENOMIC DNA]</scope>
    <source>
        <strain evidence="4">CBS 100304</strain>
        <tissue evidence="3">Vegetative mycelium</tissue>
    </source>
</reference>
<evidence type="ECO:0000313" key="4">
    <source>
        <dbReference type="Proteomes" id="UP000018144"/>
    </source>
</evidence>